<organism evidence="1 2">
    <name type="scientific">Solanum commersonii</name>
    <name type="common">Commerson's wild potato</name>
    <name type="synonym">Commerson's nightshade</name>
    <dbReference type="NCBI Taxonomy" id="4109"/>
    <lineage>
        <taxon>Eukaryota</taxon>
        <taxon>Viridiplantae</taxon>
        <taxon>Streptophyta</taxon>
        <taxon>Embryophyta</taxon>
        <taxon>Tracheophyta</taxon>
        <taxon>Spermatophyta</taxon>
        <taxon>Magnoliopsida</taxon>
        <taxon>eudicotyledons</taxon>
        <taxon>Gunneridae</taxon>
        <taxon>Pentapetalae</taxon>
        <taxon>asterids</taxon>
        <taxon>lamiids</taxon>
        <taxon>Solanales</taxon>
        <taxon>Solanaceae</taxon>
        <taxon>Solanoideae</taxon>
        <taxon>Solaneae</taxon>
        <taxon>Solanum</taxon>
    </lineage>
</organism>
<dbReference type="PANTHER" id="PTHR33116:SF85">
    <property type="entry name" value="REVERSE TRANSCRIPTASE ZINC-BINDING DOMAIN-CONTAINING PROTEIN"/>
    <property type="match status" value="1"/>
</dbReference>
<evidence type="ECO:0000313" key="1">
    <source>
        <dbReference type="EMBL" id="KAG5627257.1"/>
    </source>
</evidence>
<name>A0A9J6ASG5_SOLCO</name>
<gene>
    <name evidence="1" type="ORF">H5410_012475</name>
</gene>
<proteinExistence type="predicted"/>
<evidence type="ECO:0000313" key="2">
    <source>
        <dbReference type="Proteomes" id="UP000824120"/>
    </source>
</evidence>
<reference evidence="1 2" key="1">
    <citation type="submission" date="2020-09" db="EMBL/GenBank/DDBJ databases">
        <title>De no assembly of potato wild relative species, Solanum commersonii.</title>
        <authorList>
            <person name="Cho K."/>
        </authorList>
    </citation>
    <scope>NUCLEOTIDE SEQUENCE [LARGE SCALE GENOMIC DNA]</scope>
    <source>
        <strain evidence="1">LZ3.2</strain>
        <tissue evidence="1">Leaf</tissue>
    </source>
</reference>
<dbReference type="AlphaFoldDB" id="A0A9J6ASG5"/>
<protein>
    <recommendedName>
        <fullName evidence="3">Reverse transcriptase domain-containing protein</fullName>
    </recommendedName>
</protein>
<keyword evidence="2" id="KW-1185">Reference proteome</keyword>
<dbReference type="PANTHER" id="PTHR33116">
    <property type="entry name" value="REVERSE TRANSCRIPTASE ZINC-BINDING DOMAIN-CONTAINING PROTEIN-RELATED-RELATED"/>
    <property type="match status" value="1"/>
</dbReference>
<evidence type="ECO:0008006" key="3">
    <source>
        <dbReference type="Google" id="ProtNLM"/>
    </source>
</evidence>
<dbReference type="Proteomes" id="UP000824120">
    <property type="component" value="Chromosome 2"/>
</dbReference>
<comment type="caution">
    <text evidence="1">The sequence shown here is derived from an EMBL/GenBank/DDBJ whole genome shotgun (WGS) entry which is preliminary data.</text>
</comment>
<dbReference type="EMBL" id="JACXVP010000002">
    <property type="protein sequence ID" value="KAG5627257.1"/>
    <property type="molecule type" value="Genomic_DNA"/>
</dbReference>
<dbReference type="OrthoDB" id="1938625at2759"/>
<accession>A0A9J6ASG5</accession>
<sequence>MAGVFCVNGRPDYILAEKLKILKVKLKELHPNLCGVDTLEGKKSQMFSNAKRAAARRLRFSFLEELQCNFYCLYPKEARSFRIEELQTNQLGRGSLQDHYWTDGRKVKKVVNKLIKKHQMTFVKGSQIMDATLLVSECIDSRLEGGTPVIMCKLDGQKVYDHVNWPFLLNTLSQSDEICMMRIASQIRWIRGFRWRKSWGKKEKEVDHMLCVDDTIILCETIVEHISLVKSYPAFELVGILGCRVYQTPTTYLSMPLGNKHKAMEIWNGILQKTEKKLTRWKVQYLSPGGRLILINFVLHFSAYLCDVLIPNPNRSGEKNGTNLGGISYDKEIRKGKGIAPWKEVLIAKYGELSPWCIENATEPYGVCVENNQKLVATDGRKYIIKVGMVTKLDFGRMANRDETISFRILLNDCIALDGVFMHTKEACRCWLASKYHWNYFWKSDIPTKAKCFTGLVIKRACLTQEVLQKKGRQLEEHSYIREVISVSKWSL</sequence>